<evidence type="ECO:0000256" key="4">
    <source>
        <dbReference type="ARBA" id="ARBA00022679"/>
    </source>
</evidence>
<dbReference type="GO" id="GO:0006493">
    <property type="term" value="P:protein O-linked glycosylation"/>
    <property type="evidence" value="ECO:0007669"/>
    <property type="project" value="TreeGrafter"/>
</dbReference>
<dbReference type="PANTHER" id="PTHR11214">
    <property type="entry name" value="BETA-1,3-N-ACETYLGLUCOSAMINYLTRANSFERASE"/>
    <property type="match status" value="1"/>
</dbReference>
<keyword evidence="4" id="KW-0808">Transferase</keyword>
<keyword evidence="5" id="KW-0812">Transmembrane</keyword>
<dbReference type="GO" id="GO:0016758">
    <property type="term" value="F:hexosyltransferase activity"/>
    <property type="evidence" value="ECO:0007669"/>
    <property type="project" value="InterPro"/>
</dbReference>
<evidence type="ECO:0000256" key="8">
    <source>
        <dbReference type="ARBA" id="ARBA00023034"/>
    </source>
</evidence>
<dbReference type="InterPro" id="IPR002659">
    <property type="entry name" value="Glyco_trans_31"/>
</dbReference>
<keyword evidence="12" id="KW-1185">Reference proteome</keyword>
<dbReference type="OMA" id="KSACHAS"/>
<keyword evidence="6" id="KW-0735">Signal-anchor</keyword>
<dbReference type="EC" id="2.4.1.-" evidence="10"/>
<reference evidence="11 12" key="1">
    <citation type="journal article" date="2020" name="Cell">
        <title>Large-Scale Comparative Analyses of Tick Genomes Elucidate Their Genetic Diversity and Vector Capacities.</title>
        <authorList>
            <consortium name="Tick Genome and Microbiome Consortium (TIGMIC)"/>
            <person name="Jia N."/>
            <person name="Wang J."/>
            <person name="Shi W."/>
            <person name="Du L."/>
            <person name="Sun Y."/>
            <person name="Zhan W."/>
            <person name="Jiang J.F."/>
            <person name="Wang Q."/>
            <person name="Zhang B."/>
            <person name="Ji P."/>
            <person name="Bell-Sakyi L."/>
            <person name="Cui X.M."/>
            <person name="Yuan T.T."/>
            <person name="Jiang B.G."/>
            <person name="Yang W.F."/>
            <person name="Lam T.T."/>
            <person name="Chang Q.C."/>
            <person name="Ding S.J."/>
            <person name="Wang X.J."/>
            <person name="Zhu J.G."/>
            <person name="Ruan X.D."/>
            <person name="Zhao L."/>
            <person name="Wei J.T."/>
            <person name="Ye R.Z."/>
            <person name="Que T.C."/>
            <person name="Du C.H."/>
            <person name="Zhou Y.H."/>
            <person name="Cheng J.X."/>
            <person name="Dai P.F."/>
            <person name="Guo W.B."/>
            <person name="Han X.H."/>
            <person name="Huang E.J."/>
            <person name="Li L.F."/>
            <person name="Wei W."/>
            <person name="Gao Y.C."/>
            <person name="Liu J.Z."/>
            <person name="Shao H.Z."/>
            <person name="Wang X."/>
            <person name="Wang C.C."/>
            <person name="Yang T.C."/>
            <person name="Huo Q.B."/>
            <person name="Li W."/>
            <person name="Chen H.Y."/>
            <person name="Chen S.E."/>
            <person name="Zhou L.G."/>
            <person name="Ni X.B."/>
            <person name="Tian J.H."/>
            <person name="Sheng Y."/>
            <person name="Liu T."/>
            <person name="Pan Y.S."/>
            <person name="Xia L.Y."/>
            <person name="Li J."/>
            <person name="Zhao F."/>
            <person name="Cao W.C."/>
        </authorList>
    </citation>
    <scope>NUCLEOTIDE SEQUENCE [LARGE SCALE GENOMIC DNA]</scope>
    <source>
        <strain evidence="11">HaeL-2018</strain>
    </source>
</reference>
<keyword evidence="3 10" id="KW-0328">Glycosyltransferase</keyword>
<name>A0A9J6H8R1_HAELO</name>
<evidence type="ECO:0000313" key="12">
    <source>
        <dbReference type="Proteomes" id="UP000821853"/>
    </source>
</evidence>
<keyword evidence="8 10" id="KW-0333">Golgi apparatus</keyword>
<keyword evidence="7" id="KW-1133">Transmembrane helix</keyword>
<sequence length="246" mass="28037">MTITGSNVSTKEPGWKVKSACHASLRVLYYVHSAPDHGDRRHLLRSTIGHTDVAAFVNSSMVFFVGTTPDSKLREEVHAEAESYGDVVELDFIDTYRNLSHKFIRATKWLLANGCLNTSQRVVVKLDDDVMVNVFLLTSYVKYLLTLDHSAEPSIHCLILALEKPIRRMNSKWFVSRQEYSSFKYPPYCLGVAFVMHVSVLALLSQAVHHVPFFWVEDVYSTGLVARSAKVCSYRHRAPLHHRGWR</sequence>
<dbReference type="VEuPathDB" id="VectorBase:HLOH_065091"/>
<comment type="similarity">
    <text evidence="2 10">Belongs to the glycosyltransferase 31 family.</text>
</comment>
<comment type="subcellular location">
    <subcellularLocation>
        <location evidence="1 10">Golgi apparatus membrane</location>
        <topology evidence="1 10">Single-pass type II membrane protein</topology>
    </subcellularLocation>
</comment>
<evidence type="ECO:0000256" key="3">
    <source>
        <dbReference type="ARBA" id="ARBA00022676"/>
    </source>
</evidence>
<evidence type="ECO:0000256" key="1">
    <source>
        <dbReference type="ARBA" id="ARBA00004323"/>
    </source>
</evidence>
<evidence type="ECO:0000313" key="11">
    <source>
        <dbReference type="EMBL" id="KAH9383353.1"/>
    </source>
</evidence>
<evidence type="ECO:0000256" key="9">
    <source>
        <dbReference type="ARBA" id="ARBA00023136"/>
    </source>
</evidence>
<accession>A0A9J6H8R1</accession>
<organism evidence="11 12">
    <name type="scientific">Haemaphysalis longicornis</name>
    <name type="common">Bush tick</name>
    <dbReference type="NCBI Taxonomy" id="44386"/>
    <lineage>
        <taxon>Eukaryota</taxon>
        <taxon>Metazoa</taxon>
        <taxon>Ecdysozoa</taxon>
        <taxon>Arthropoda</taxon>
        <taxon>Chelicerata</taxon>
        <taxon>Arachnida</taxon>
        <taxon>Acari</taxon>
        <taxon>Parasitiformes</taxon>
        <taxon>Ixodida</taxon>
        <taxon>Ixodoidea</taxon>
        <taxon>Ixodidae</taxon>
        <taxon>Haemaphysalinae</taxon>
        <taxon>Haemaphysalis</taxon>
    </lineage>
</organism>
<dbReference type="Gene3D" id="3.90.550.50">
    <property type="match status" value="1"/>
</dbReference>
<comment type="caution">
    <text evidence="11">The sequence shown here is derived from an EMBL/GenBank/DDBJ whole genome shotgun (WGS) entry which is preliminary data.</text>
</comment>
<dbReference type="Pfam" id="PF01762">
    <property type="entry name" value="Galactosyl_T"/>
    <property type="match status" value="1"/>
</dbReference>
<dbReference type="EMBL" id="JABSTR010001062">
    <property type="protein sequence ID" value="KAH9383353.1"/>
    <property type="molecule type" value="Genomic_DNA"/>
</dbReference>
<evidence type="ECO:0000256" key="7">
    <source>
        <dbReference type="ARBA" id="ARBA00022989"/>
    </source>
</evidence>
<keyword evidence="9" id="KW-0472">Membrane</keyword>
<gene>
    <name evidence="11" type="ORF">HPB48_024568</name>
</gene>
<dbReference type="Proteomes" id="UP000821853">
    <property type="component" value="Unassembled WGS sequence"/>
</dbReference>
<protein>
    <recommendedName>
        <fullName evidence="10">Hexosyltransferase</fullName>
        <ecNumber evidence="10">2.4.1.-</ecNumber>
    </recommendedName>
</protein>
<evidence type="ECO:0000256" key="10">
    <source>
        <dbReference type="RuleBase" id="RU363063"/>
    </source>
</evidence>
<evidence type="ECO:0000256" key="2">
    <source>
        <dbReference type="ARBA" id="ARBA00008661"/>
    </source>
</evidence>
<dbReference type="OrthoDB" id="115198at2759"/>
<dbReference type="AlphaFoldDB" id="A0A9J6H8R1"/>
<dbReference type="PANTHER" id="PTHR11214:SF376">
    <property type="entry name" value="HEXOSYLTRANSFERASE"/>
    <property type="match status" value="1"/>
</dbReference>
<evidence type="ECO:0000256" key="6">
    <source>
        <dbReference type="ARBA" id="ARBA00022968"/>
    </source>
</evidence>
<dbReference type="GO" id="GO:0000139">
    <property type="term" value="C:Golgi membrane"/>
    <property type="evidence" value="ECO:0007669"/>
    <property type="project" value="UniProtKB-SubCell"/>
</dbReference>
<proteinExistence type="inferred from homology"/>
<evidence type="ECO:0000256" key="5">
    <source>
        <dbReference type="ARBA" id="ARBA00022692"/>
    </source>
</evidence>